<evidence type="ECO:0000313" key="2">
    <source>
        <dbReference type="EMBL" id="SLM63244.1"/>
    </source>
</evidence>
<proteinExistence type="predicted"/>
<protein>
    <submittedName>
        <fullName evidence="2">Uncharacterized protein</fullName>
    </submittedName>
</protein>
<dbReference type="AlphaFoldDB" id="A0A375AAV4"/>
<evidence type="ECO:0000256" key="1">
    <source>
        <dbReference type="SAM" id="MobiDB-lite"/>
    </source>
</evidence>
<sequence length="45" mass="4874">MDSTPVFPATQGGQEAEERTPPPTAEGSALRAAPHPRCQWRGRKT</sequence>
<feature type="region of interest" description="Disordered" evidence="1">
    <location>
        <begin position="1"/>
        <end position="45"/>
    </location>
</feature>
<dbReference type="Proteomes" id="UP000294820">
    <property type="component" value="Chromosome 1"/>
</dbReference>
<organism evidence="2 3">
    <name type="scientific">Dickeya aquatica</name>
    <dbReference type="NCBI Taxonomy" id="1401087"/>
    <lineage>
        <taxon>Bacteria</taxon>
        <taxon>Pseudomonadati</taxon>
        <taxon>Pseudomonadota</taxon>
        <taxon>Gammaproteobacteria</taxon>
        <taxon>Enterobacterales</taxon>
        <taxon>Pectobacteriaceae</taxon>
        <taxon>Dickeya</taxon>
    </lineage>
</organism>
<dbReference type="RefSeq" id="WP_232046442.1">
    <property type="nucleotide sequence ID" value="NZ_LT615367.1"/>
</dbReference>
<dbReference type="KEGG" id="daq:DAQ1742_02353"/>
<name>A0A375AAV4_9GAMM</name>
<reference evidence="2 3" key="1">
    <citation type="submission" date="2016-09" db="EMBL/GenBank/DDBJ databases">
        <authorList>
            <person name="Reverchon S."/>
            <person name="Nasser W."/>
            <person name="Leonard S."/>
            <person name="Brochier C."/>
            <person name="Duprey A."/>
        </authorList>
    </citation>
    <scope>NUCLEOTIDE SEQUENCE [LARGE SCALE GENOMIC DNA]</scope>
    <source>
        <strain evidence="2 3">174/2</strain>
    </source>
</reference>
<accession>A0A375AAV4</accession>
<gene>
    <name evidence="2" type="ORF">DAQ1742_02353</name>
</gene>
<dbReference type="EMBL" id="LT615367">
    <property type="protein sequence ID" value="SLM63244.1"/>
    <property type="molecule type" value="Genomic_DNA"/>
</dbReference>
<evidence type="ECO:0000313" key="3">
    <source>
        <dbReference type="Proteomes" id="UP000294820"/>
    </source>
</evidence>
<keyword evidence="3" id="KW-1185">Reference proteome</keyword>